<proteinExistence type="predicted"/>
<evidence type="ECO:0000313" key="1">
    <source>
        <dbReference type="EMBL" id="VEL35922.1"/>
    </source>
</evidence>
<gene>
    <name evidence="1" type="ORF">PXEA_LOCUS29362</name>
</gene>
<dbReference type="Proteomes" id="UP000784294">
    <property type="component" value="Unassembled WGS sequence"/>
</dbReference>
<organism evidence="1 2">
    <name type="scientific">Protopolystoma xenopodis</name>
    <dbReference type="NCBI Taxonomy" id="117903"/>
    <lineage>
        <taxon>Eukaryota</taxon>
        <taxon>Metazoa</taxon>
        <taxon>Spiralia</taxon>
        <taxon>Lophotrochozoa</taxon>
        <taxon>Platyhelminthes</taxon>
        <taxon>Monogenea</taxon>
        <taxon>Polyopisthocotylea</taxon>
        <taxon>Polystomatidea</taxon>
        <taxon>Polystomatidae</taxon>
        <taxon>Protopolystoma</taxon>
    </lineage>
</organism>
<dbReference type="AlphaFoldDB" id="A0A3S5BRA2"/>
<name>A0A3S5BRA2_9PLAT</name>
<protein>
    <submittedName>
        <fullName evidence="1">Uncharacterized protein</fullName>
    </submittedName>
</protein>
<reference evidence="1" key="1">
    <citation type="submission" date="2018-11" db="EMBL/GenBank/DDBJ databases">
        <authorList>
            <consortium name="Pathogen Informatics"/>
        </authorList>
    </citation>
    <scope>NUCLEOTIDE SEQUENCE</scope>
</reference>
<dbReference type="EMBL" id="CAAALY010250995">
    <property type="protein sequence ID" value="VEL35922.1"/>
    <property type="molecule type" value="Genomic_DNA"/>
</dbReference>
<evidence type="ECO:0000313" key="2">
    <source>
        <dbReference type="Proteomes" id="UP000784294"/>
    </source>
</evidence>
<accession>A0A3S5BRA2</accession>
<comment type="caution">
    <text evidence="1">The sequence shown here is derived from an EMBL/GenBank/DDBJ whole genome shotgun (WGS) entry which is preliminary data.</text>
</comment>
<sequence>MAHLSICSGSRLQWHQPANWTPALPLPYFVGSLLDRATLMPATYLSCRAALHANPSPYLVLSRSGRILPPKGPWSTLLGTFGG</sequence>
<keyword evidence="2" id="KW-1185">Reference proteome</keyword>